<name>A0A544QY80_9FIRM</name>
<accession>A0A544QY80</accession>
<dbReference type="Gene3D" id="3.40.630.30">
    <property type="match status" value="1"/>
</dbReference>
<dbReference type="OrthoDB" id="948250at2"/>
<proteinExistence type="predicted"/>
<gene>
    <name evidence="2" type="ORF">EXD82_00265</name>
</gene>
<dbReference type="PROSITE" id="PS51186">
    <property type="entry name" value="GNAT"/>
    <property type="match status" value="1"/>
</dbReference>
<sequence length="190" mass="21813">MENSSNIISDFYYSKNFSLENNKILTLRNAVTSDAEEIVAFFKEVSDESLNLSFSSDEYEISPYQEKVFISSINRNYSSIIILGFIDDEICCIAEMISPPERRLSHNSNFSITVRKKYWNMGIAKTVIPEAIDYAKTVDIKNITLSVRSENSAAINLYKRFGFEVCGIRKDYICINGNYDDEIIMQLQIL</sequence>
<feature type="domain" description="N-acetyltransferase" evidence="1">
    <location>
        <begin position="25"/>
        <end position="190"/>
    </location>
</feature>
<dbReference type="Pfam" id="PF00583">
    <property type="entry name" value="Acetyltransf_1"/>
    <property type="match status" value="1"/>
</dbReference>
<keyword evidence="2" id="KW-0808">Transferase</keyword>
<evidence type="ECO:0000313" key="2">
    <source>
        <dbReference type="EMBL" id="TQQ85686.1"/>
    </source>
</evidence>
<dbReference type="PANTHER" id="PTHR43415">
    <property type="entry name" value="SPERMIDINE N(1)-ACETYLTRANSFERASE"/>
    <property type="match status" value="1"/>
</dbReference>
<dbReference type="PANTHER" id="PTHR43415:SF3">
    <property type="entry name" value="GNAT-FAMILY ACETYLTRANSFERASE"/>
    <property type="match status" value="1"/>
</dbReference>
<dbReference type="SUPFAM" id="SSF55729">
    <property type="entry name" value="Acyl-CoA N-acyltransferases (Nat)"/>
    <property type="match status" value="1"/>
</dbReference>
<evidence type="ECO:0000259" key="1">
    <source>
        <dbReference type="PROSITE" id="PS51186"/>
    </source>
</evidence>
<keyword evidence="3" id="KW-1185">Reference proteome</keyword>
<reference evidence="2 3" key="1">
    <citation type="submission" date="2019-02" db="EMBL/GenBank/DDBJ databases">
        <title>Peptostreptococcaceae bacterium ZHW00191 nov., a new bacterium isolated from the human gut.</title>
        <authorList>
            <person name="Zhou H.-W."/>
            <person name="Chen X.-J."/>
        </authorList>
    </citation>
    <scope>NUCLEOTIDE SEQUENCE [LARGE SCALE GENOMIC DNA]</scope>
    <source>
        <strain evidence="2 3">ZHW00191</strain>
    </source>
</reference>
<dbReference type="AlphaFoldDB" id="A0A544QY80"/>
<evidence type="ECO:0000313" key="3">
    <source>
        <dbReference type="Proteomes" id="UP000317863"/>
    </source>
</evidence>
<dbReference type="RefSeq" id="WP_142534916.1">
    <property type="nucleotide sequence ID" value="NZ_SGJB01000001.1"/>
</dbReference>
<dbReference type="EMBL" id="SGJB01000001">
    <property type="protein sequence ID" value="TQQ85686.1"/>
    <property type="molecule type" value="Genomic_DNA"/>
</dbReference>
<dbReference type="InterPro" id="IPR000182">
    <property type="entry name" value="GNAT_dom"/>
</dbReference>
<organism evidence="2 3">
    <name type="scientific">Peptacetobacter hominis</name>
    <dbReference type="NCBI Taxonomy" id="2743610"/>
    <lineage>
        <taxon>Bacteria</taxon>
        <taxon>Bacillati</taxon>
        <taxon>Bacillota</taxon>
        <taxon>Clostridia</taxon>
        <taxon>Peptostreptococcales</taxon>
        <taxon>Peptostreptococcaceae</taxon>
        <taxon>Peptacetobacter</taxon>
    </lineage>
</organism>
<protein>
    <submittedName>
        <fullName evidence="2">GNAT family N-acetyltransferase</fullName>
    </submittedName>
</protein>
<dbReference type="CDD" id="cd04301">
    <property type="entry name" value="NAT_SF"/>
    <property type="match status" value="1"/>
</dbReference>
<comment type="caution">
    <text evidence="2">The sequence shown here is derived from an EMBL/GenBank/DDBJ whole genome shotgun (WGS) entry which is preliminary data.</text>
</comment>
<dbReference type="Proteomes" id="UP000317863">
    <property type="component" value="Unassembled WGS sequence"/>
</dbReference>
<dbReference type="GO" id="GO:0016747">
    <property type="term" value="F:acyltransferase activity, transferring groups other than amino-acyl groups"/>
    <property type="evidence" value="ECO:0007669"/>
    <property type="project" value="InterPro"/>
</dbReference>
<dbReference type="InterPro" id="IPR016181">
    <property type="entry name" value="Acyl_CoA_acyltransferase"/>
</dbReference>